<reference evidence="3 4" key="1">
    <citation type="submission" date="2018-07" db="EMBL/GenBank/DDBJ databases">
        <title>Lottiidibacillus patelloidae gen. nov., sp. nov., isolated from the intestinal tract of a marine limpet and the reclassification of B. taeanensis BH030017T, B. algicola KMM 3737T and B. hwajinpoensis SW-72T as genus Lottiidibacillus.</title>
        <authorList>
            <person name="Liu R."/>
            <person name="Huang Z."/>
        </authorList>
    </citation>
    <scope>NUCLEOTIDE SEQUENCE [LARGE SCALE GENOMIC DNA]</scope>
    <source>
        <strain evidence="3 4">BH030017</strain>
    </source>
</reference>
<proteinExistence type="predicted"/>
<evidence type="ECO:0000313" key="3">
    <source>
        <dbReference type="EMBL" id="RBW67269.1"/>
    </source>
</evidence>
<evidence type="ECO:0000256" key="1">
    <source>
        <dbReference type="SAM" id="MobiDB-lite"/>
    </source>
</evidence>
<feature type="region of interest" description="Disordered" evidence="1">
    <location>
        <begin position="1"/>
        <end position="23"/>
    </location>
</feature>
<comment type="caution">
    <text evidence="3">The sequence shown here is derived from an EMBL/GenBank/DDBJ whole genome shotgun (WGS) entry which is preliminary data.</text>
</comment>
<keyword evidence="4" id="KW-1185">Reference proteome</keyword>
<dbReference type="SUPFAM" id="SSF53098">
    <property type="entry name" value="Ribonuclease H-like"/>
    <property type="match status" value="1"/>
</dbReference>
<evidence type="ECO:0000313" key="4">
    <source>
        <dbReference type="Proteomes" id="UP000253314"/>
    </source>
</evidence>
<name>A0A366XR71_9BACI</name>
<dbReference type="GO" id="GO:0003676">
    <property type="term" value="F:nucleic acid binding"/>
    <property type="evidence" value="ECO:0007669"/>
    <property type="project" value="InterPro"/>
</dbReference>
<dbReference type="Proteomes" id="UP000253314">
    <property type="component" value="Unassembled WGS sequence"/>
</dbReference>
<dbReference type="OrthoDB" id="9781005at2"/>
<dbReference type="PANTHER" id="PTHR46889:SF4">
    <property type="entry name" value="TRANSPOSASE INSO FOR INSERTION SEQUENCE ELEMENT IS911B-RELATED"/>
    <property type="match status" value="1"/>
</dbReference>
<accession>A0A366XR71</accession>
<dbReference type="PROSITE" id="PS50994">
    <property type="entry name" value="INTEGRASE"/>
    <property type="match status" value="1"/>
</dbReference>
<feature type="domain" description="Integrase catalytic" evidence="2">
    <location>
        <begin position="14"/>
        <end position="193"/>
    </location>
</feature>
<dbReference type="Gene3D" id="3.30.420.10">
    <property type="entry name" value="Ribonuclease H-like superfamily/Ribonuclease H"/>
    <property type="match status" value="1"/>
</dbReference>
<dbReference type="PANTHER" id="PTHR46889">
    <property type="entry name" value="TRANSPOSASE INSF FOR INSERTION SEQUENCE IS3B-RELATED"/>
    <property type="match status" value="1"/>
</dbReference>
<evidence type="ECO:0000259" key="2">
    <source>
        <dbReference type="PROSITE" id="PS50994"/>
    </source>
</evidence>
<dbReference type="GO" id="GO:0015074">
    <property type="term" value="P:DNA integration"/>
    <property type="evidence" value="ECO:0007669"/>
    <property type="project" value="InterPro"/>
</dbReference>
<organism evidence="3 4">
    <name type="scientific">Bacillus taeanensis</name>
    <dbReference type="NCBI Taxonomy" id="273032"/>
    <lineage>
        <taxon>Bacteria</taxon>
        <taxon>Bacillati</taxon>
        <taxon>Bacillota</taxon>
        <taxon>Bacilli</taxon>
        <taxon>Bacillales</taxon>
        <taxon>Bacillaceae</taxon>
        <taxon>Bacillus</taxon>
    </lineage>
</organism>
<dbReference type="InterPro" id="IPR050900">
    <property type="entry name" value="Transposase_IS3/IS150/IS904"/>
</dbReference>
<dbReference type="InterPro" id="IPR001584">
    <property type="entry name" value="Integrase_cat-core"/>
</dbReference>
<dbReference type="InterPro" id="IPR012337">
    <property type="entry name" value="RNaseH-like_sf"/>
</dbReference>
<dbReference type="EMBL" id="QOCW01000049">
    <property type="protein sequence ID" value="RBW67269.1"/>
    <property type="molecule type" value="Genomic_DNA"/>
</dbReference>
<gene>
    <name evidence="3" type="ORF">DS031_23240</name>
</gene>
<dbReference type="AlphaFoldDB" id="A0A366XR71"/>
<dbReference type="RefSeq" id="WP_113808521.1">
    <property type="nucleotide sequence ID" value="NZ_QOCW01000049.1"/>
</dbReference>
<sequence>MQRIRDFTPTKRKEDVLPSKTSKNHTITDSNQLWETDLKYGFIQGEQKFFFILSYIDVYDRAVIDFHIGLRCEGKDAVQTLKRALLKRQQFECETKPIIRSDNGPQYKSHVFGEACESLSVEHERIPPRTPNMNAHIEAFHRILEDECLSRYEFQSYEEAYQAAAEFMHFYNTKRIHSSIGFLAPIEFYNRNQQEDIPTKEVRL</sequence>
<dbReference type="InterPro" id="IPR036397">
    <property type="entry name" value="RNaseH_sf"/>
</dbReference>
<protein>
    <recommendedName>
        <fullName evidence="2">Integrase catalytic domain-containing protein</fullName>
    </recommendedName>
</protein>
<feature type="compositionally biased region" description="Basic and acidic residues" evidence="1">
    <location>
        <begin position="1"/>
        <end position="17"/>
    </location>
</feature>
<dbReference type="Pfam" id="PF13683">
    <property type="entry name" value="rve_3"/>
    <property type="match status" value="1"/>
</dbReference>